<reference evidence="8 9" key="1">
    <citation type="journal article" date="2014" name="Int. J. Syst. Evol. Microbiol.">
        <title>Rhodoluna lacicola gen. nov., sp. nov., a planktonic freshwater bacterium with stream-lined genome.</title>
        <authorList>
            <person name="Hahn M."/>
            <person name="Schmidt J."/>
            <person name="Taipale S.J."/>
            <person name="Doolittle W.F."/>
            <person name="Koll U."/>
        </authorList>
    </citation>
    <scope>NUCLEOTIDE SEQUENCE [LARGE SCALE GENOMIC DNA]</scope>
    <source>
        <strain evidence="8 9">MWH-Ta8</strain>
    </source>
</reference>
<comment type="subcellular location">
    <subcellularLocation>
        <location evidence="1">Membrane</location>
        <topology evidence="1">Multi-pass membrane protein</topology>
    </subcellularLocation>
</comment>
<evidence type="ECO:0000256" key="2">
    <source>
        <dbReference type="ARBA" id="ARBA00007362"/>
    </source>
</evidence>
<evidence type="ECO:0000313" key="9">
    <source>
        <dbReference type="Proteomes" id="UP000067708"/>
    </source>
</evidence>
<dbReference type="AlphaFoldDB" id="A0A060JHA3"/>
<evidence type="ECO:0000256" key="5">
    <source>
        <dbReference type="ARBA" id="ARBA00023136"/>
    </source>
</evidence>
<feature type="transmembrane region" description="Helical" evidence="6">
    <location>
        <begin position="149"/>
        <end position="169"/>
    </location>
</feature>
<evidence type="ECO:0000256" key="6">
    <source>
        <dbReference type="SAM" id="Phobius"/>
    </source>
</evidence>
<dbReference type="InterPro" id="IPR000620">
    <property type="entry name" value="EamA_dom"/>
</dbReference>
<feature type="transmembrane region" description="Helical" evidence="6">
    <location>
        <begin position="245"/>
        <end position="263"/>
    </location>
</feature>
<dbReference type="GO" id="GO:0016020">
    <property type="term" value="C:membrane"/>
    <property type="evidence" value="ECO:0007669"/>
    <property type="project" value="UniProtKB-SubCell"/>
</dbReference>
<dbReference type="SUPFAM" id="SSF103481">
    <property type="entry name" value="Multidrug resistance efflux transporter EmrE"/>
    <property type="match status" value="2"/>
</dbReference>
<keyword evidence="3 6" id="KW-0812">Transmembrane</keyword>
<evidence type="ECO:0000256" key="4">
    <source>
        <dbReference type="ARBA" id="ARBA00022989"/>
    </source>
</evidence>
<protein>
    <submittedName>
        <fullName evidence="8">EamA-like transporter family</fullName>
    </submittedName>
</protein>
<feature type="transmembrane region" description="Helical" evidence="6">
    <location>
        <begin position="64"/>
        <end position="82"/>
    </location>
</feature>
<feature type="transmembrane region" description="Helical" evidence="6">
    <location>
        <begin position="88"/>
        <end position="112"/>
    </location>
</feature>
<accession>A0A060JHA3</accession>
<proteinExistence type="inferred from homology"/>
<feature type="transmembrane region" description="Helical" evidence="6">
    <location>
        <begin position="213"/>
        <end position="233"/>
    </location>
</feature>
<comment type="similarity">
    <text evidence="2">Belongs to the EamA transporter family.</text>
</comment>
<dbReference type="OrthoDB" id="4630069at2"/>
<dbReference type="KEGG" id="rla:Rhola_00012980"/>
<keyword evidence="9" id="KW-1185">Reference proteome</keyword>
<gene>
    <name evidence="8" type="ORF">Rhola_00012980</name>
</gene>
<evidence type="ECO:0000259" key="7">
    <source>
        <dbReference type="Pfam" id="PF00892"/>
    </source>
</evidence>
<dbReference type="HOGENOM" id="CLU_033863_5_2_11"/>
<feature type="transmembrane region" description="Helical" evidence="6">
    <location>
        <begin position="181"/>
        <end position="201"/>
    </location>
</feature>
<dbReference type="InterPro" id="IPR037185">
    <property type="entry name" value="EmrE-like"/>
</dbReference>
<keyword evidence="5 6" id="KW-0472">Membrane</keyword>
<feature type="transmembrane region" description="Helical" evidence="6">
    <location>
        <begin position="33"/>
        <end position="52"/>
    </location>
</feature>
<feature type="domain" description="EamA" evidence="7">
    <location>
        <begin position="153"/>
        <end position="286"/>
    </location>
</feature>
<name>A0A060JHA3_9MICO</name>
<dbReference type="RefSeq" id="WP_038503279.1">
    <property type="nucleotide sequence ID" value="NZ_CP007490.1"/>
</dbReference>
<dbReference type="Proteomes" id="UP000067708">
    <property type="component" value="Chromosome"/>
</dbReference>
<feature type="transmembrane region" description="Helical" evidence="6">
    <location>
        <begin position="269"/>
        <end position="286"/>
    </location>
</feature>
<feature type="domain" description="EamA" evidence="7">
    <location>
        <begin position="4"/>
        <end position="138"/>
    </location>
</feature>
<dbReference type="InterPro" id="IPR050638">
    <property type="entry name" value="AA-Vitamin_Transporters"/>
</dbReference>
<dbReference type="STRING" id="529884.Rhola_00012980"/>
<evidence type="ECO:0000256" key="1">
    <source>
        <dbReference type="ARBA" id="ARBA00004141"/>
    </source>
</evidence>
<sequence length="292" mass="31165">MSRKALFLFLVVGVAWGMPYLFIRVAVEDFSTWTIVFSRVVVGALVLIPIAIHRKTLLPALRAWPWVLAYAALEMIGPWFLITESERVINSGLAGLLVATVPFFGLIIGYFYLGDKSLAHRNTLAGLVIGFTGVLLLVGIDAFNGSISLPHVGMVILAAIGYSVAPVIARIKMPDVSGVAINGLAMVMVAIVYAIPALGSLPKELAANPPVEAWGSLLGLGIFCTSLAFVAFFRLLNEIDVARASLVTYMNMAVAVFLGIVLLGEPITTGILIGMPLVVVGSVLATRKHSYK</sequence>
<keyword evidence="4 6" id="KW-1133">Transmembrane helix</keyword>
<dbReference type="eggNOG" id="COG0697">
    <property type="taxonomic scope" value="Bacteria"/>
</dbReference>
<dbReference type="PANTHER" id="PTHR32322:SF2">
    <property type="entry name" value="EAMA DOMAIN-CONTAINING PROTEIN"/>
    <property type="match status" value="1"/>
</dbReference>
<evidence type="ECO:0000256" key="3">
    <source>
        <dbReference type="ARBA" id="ARBA00022692"/>
    </source>
</evidence>
<feature type="transmembrane region" description="Helical" evidence="6">
    <location>
        <begin position="124"/>
        <end position="143"/>
    </location>
</feature>
<dbReference type="PANTHER" id="PTHR32322">
    <property type="entry name" value="INNER MEMBRANE TRANSPORTER"/>
    <property type="match status" value="1"/>
</dbReference>
<organism evidence="8 9">
    <name type="scientific">Rhodoluna lacicola</name>
    <dbReference type="NCBI Taxonomy" id="529884"/>
    <lineage>
        <taxon>Bacteria</taxon>
        <taxon>Bacillati</taxon>
        <taxon>Actinomycetota</taxon>
        <taxon>Actinomycetes</taxon>
        <taxon>Micrococcales</taxon>
        <taxon>Microbacteriaceae</taxon>
        <taxon>Luna cluster</taxon>
        <taxon>Luna-1 subcluster</taxon>
        <taxon>Rhodoluna</taxon>
    </lineage>
</organism>
<dbReference type="Pfam" id="PF00892">
    <property type="entry name" value="EamA"/>
    <property type="match status" value="2"/>
</dbReference>
<dbReference type="EMBL" id="CP007490">
    <property type="protein sequence ID" value="AIC48090.1"/>
    <property type="molecule type" value="Genomic_DNA"/>
</dbReference>
<evidence type="ECO:0000313" key="8">
    <source>
        <dbReference type="EMBL" id="AIC48090.1"/>
    </source>
</evidence>